<dbReference type="InterPro" id="IPR011990">
    <property type="entry name" value="TPR-like_helical_dom_sf"/>
</dbReference>
<dbReference type="PANTHER" id="PTHR45153:SF1">
    <property type="entry name" value="TETRATRICOPEPTIDE REPEAT PROTEIN 16"/>
    <property type="match status" value="1"/>
</dbReference>
<dbReference type="Pfam" id="PF13432">
    <property type="entry name" value="TPR_16"/>
    <property type="match status" value="2"/>
</dbReference>
<dbReference type="Proteomes" id="UP001346869">
    <property type="component" value="Unassembled WGS sequence"/>
</dbReference>
<dbReference type="PANTHER" id="PTHR45153">
    <property type="entry name" value="TETRATRICOPEPTIDE REPEAT PROTEIN 16"/>
    <property type="match status" value="1"/>
</dbReference>
<protein>
    <recommendedName>
        <fullName evidence="5">Tetratricopeptide repeat protein 16</fullName>
    </recommendedName>
</protein>
<proteinExistence type="predicted"/>
<gene>
    <name evidence="3" type="ORF">PBY51_003588</name>
</gene>
<feature type="repeat" description="TPR" evidence="1">
    <location>
        <begin position="69"/>
        <end position="102"/>
    </location>
</feature>
<accession>A0AAN7XV64</accession>
<feature type="repeat" description="TPR" evidence="1">
    <location>
        <begin position="142"/>
        <end position="175"/>
    </location>
</feature>
<keyword evidence="4" id="KW-1185">Reference proteome</keyword>
<evidence type="ECO:0000313" key="3">
    <source>
        <dbReference type="EMBL" id="KAK5870661.1"/>
    </source>
</evidence>
<dbReference type="Gene3D" id="1.25.40.10">
    <property type="entry name" value="Tetratricopeptide repeat domain"/>
    <property type="match status" value="5"/>
</dbReference>
<keyword evidence="2" id="KW-0175">Coiled coil</keyword>
<comment type="caution">
    <text evidence="3">The sequence shown here is derived from an EMBL/GenBank/DDBJ whole genome shotgun (WGS) entry which is preliminary data.</text>
</comment>
<evidence type="ECO:0000313" key="4">
    <source>
        <dbReference type="Proteomes" id="UP001346869"/>
    </source>
</evidence>
<dbReference type="InterPro" id="IPR019734">
    <property type="entry name" value="TPR_rpt"/>
</dbReference>
<reference evidence="3 4" key="2">
    <citation type="journal article" date="2023" name="Mol. Biol. Evol.">
        <title>Genomics of Secondarily Temperate Adaptation in the Only Non-Antarctic Icefish.</title>
        <authorList>
            <person name="Rivera-Colon A.G."/>
            <person name="Rayamajhi N."/>
            <person name="Minhas B.F."/>
            <person name="Madrigal G."/>
            <person name="Bilyk K.T."/>
            <person name="Yoon V."/>
            <person name="Hune M."/>
            <person name="Gregory S."/>
            <person name="Cheng C.H.C."/>
            <person name="Catchen J.M."/>
        </authorList>
    </citation>
    <scope>NUCLEOTIDE SEQUENCE [LARGE SCALE GENOMIC DNA]</scope>
    <source>
        <strain evidence="3">JMC-PN-2008</strain>
    </source>
</reference>
<feature type="coiled-coil region" evidence="2">
    <location>
        <begin position="304"/>
        <end position="338"/>
    </location>
</feature>
<organism evidence="3 4">
    <name type="scientific">Eleginops maclovinus</name>
    <name type="common">Patagonian blennie</name>
    <name type="synonym">Eleginus maclovinus</name>
    <dbReference type="NCBI Taxonomy" id="56733"/>
    <lineage>
        <taxon>Eukaryota</taxon>
        <taxon>Metazoa</taxon>
        <taxon>Chordata</taxon>
        <taxon>Craniata</taxon>
        <taxon>Vertebrata</taxon>
        <taxon>Euteleostomi</taxon>
        <taxon>Actinopterygii</taxon>
        <taxon>Neopterygii</taxon>
        <taxon>Teleostei</taxon>
        <taxon>Neoteleostei</taxon>
        <taxon>Acanthomorphata</taxon>
        <taxon>Eupercaria</taxon>
        <taxon>Perciformes</taxon>
        <taxon>Notothenioidei</taxon>
        <taxon>Eleginopidae</taxon>
        <taxon>Eleginops</taxon>
    </lineage>
</organism>
<evidence type="ECO:0000256" key="1">
    <source>
        <dbReference type="PROSITE-ProRule" id="PRU00339"/>
    </source>
</evidence>
<feature type="repeat" description="TPR" evidence="1">
    <location>
        <begin position="429"/>
        <end position="462"/>
    </location>
</feature>
<name>A0AAN7XV64_ELEMC</name>
<dbReference type="AlphaFoldDB" id="A0AAN7XV64"/>
<dbReference type="SMART" id="SM00028">
    <property type="entry name" value="TPR"/>
    <property type="match status" value="9"/>
</dbReference>
<dbReference type="PROSITE" id="PS50005">
    <property type="entry name" value="TPR"/>
    <property type="match status" value="5"/>
</dbReference>
<feature type="repeat" description="TPR" evidence="1">
    <location>
        <begin position="103"/>
        <end position="136"/>
    </location>
</feature>
<dbReference type="SUPFAM" id="SSF48452">
    <property type="entry name" value="TPR-like"/>
    <property type="match status" value="3"/>
</dbReference>
<feature type="repeat" description="TPR" evidence="1">
    <location>
        <begin position="291"/>
        <end position="324"/>
    </location>
</feature>
<keyword evidence="1" id="KW-0802">TPR repeat</keyword>
<evidence type="ECO:0008006" key="5">
    <source>
        <dbReference type="Google" id="ProtNLM"/>
    </source>
</evidence>
<sequence>MDTLEKKDQMHAEVPGLFTKAVSDETVEEARRKSTLKKCFRSSIIFLEPGEKQPQRPDLQASLIIQSKAAEHYTNGKVAMAKSQFEKAVNCFSKVITLQPEKTRLYVSQAEAYLQLCDFQSAAACYKRASLLEPGEFRDRLAFIFYLQGQCLFDRGLFLEALEAFSKAAELKPGCRAYEVRSLACLSAVGRHSDCLELVNGWILSDGPSSDLYVLRARLHKRLKQTMQCYRAVKSALALDPKSPAAGALLLQLQEASEQARKEAVDRSLSGQLAEACCMINIALENSPEDAQLYLFRGIVYRRLKDFTAAIEDLVQAVELWKEEEEEIGGEAEAAERKDERGSVEEEVQFQLVLTYNDFAVECFKRGLYAEATLLLNKAIEEEKGQGGLYLNRGDCFFKQGEWSFALADYQQAEEMMRPDDPAVRLRLAVLHNTLGSFCFQDGCFQEAAEMFSLAIQYNPTAGHYYENRSKASRKLHNLKEAREDFVCMLILDPNNEEVPPMLMNLFPSCSESDVLSSPAGERISGELMDTIKAYFSSSDQQQLSEQLPKMTLTNENTASSSKDLPEAGKELSVNMQELQITVKNILQVTEVFQ</sequence>
<reference evidence="3 4" key="1">
    <citation type="journal article" date="2023" name="Genes (Basel)">
        <title>Chromosome-Level Genome Assembly and Circadian Gene Repertoire of the Patagonia Blennie Eleginops maclovinus-The Closest Ancestral Proxy of Antarctic Cryonotothenioids.</title>
        <authorList>
            <person name="Cheng C.C."/>
            <person name="Rivera-Colon A.G."/>
            <person name="Minhas B.F."/>
            <person name="Wilson L."/>
            <person name="Rayamajhi N."/>
            <person name="Vargas-Chacoff L."/>
            <person name="Catchen J.M."/>
        </authorList>
    </citation>
    <scope>NUCLEOTIDE SEQUENCE [LARGE SCALE GENOMIC DNA]</scope>
    <source>
        <strain evidence="3">JMC-PN-2008</strain>
    </source>
</reference>
<dbReference type="EMBL" id="JAUZQC010000005">
    <property type="protein sequence ID" value="KAK5870661.1"/>
    <property type="molecule type" value="Genomic_DNA"/>
</dbReference>
<evidence type="ECO:0000256" key="2">
    <source>
        <dbReference type="SAM" id="Coils"/>
    </source>
</evidence>